<dbReference type="EMBL" id="CBMI010000306">
    <property type="protein sequence ID" value="CEG04105.1"/>
    <property type="molecule type" value="Genomic_DNA"/>
</dbReference>
<comment type="caution">
    <text evidence="1">The sequence shown here is derived from an EMBL/GenBank/DDBJ whole genome shotgun (WGS) entry which is preliminary data.</text>
</comment>
<name>A0A090MEJ1_9HYPO</name>
<proteinExistence type="predicted"/>
<dbReference type="AlphaFoldDB" id="A0A090MEJ1"/>
<reference evidence="1" key="1">
    <citation type="submission" date="2013-05" db="EMBL/GenBank/DDBJ databases">
        <title>Draft genome sequences of six wheat associated Fusarium spp. isolates.</title>
        <authorList>
            <person name="Moolhuijzen P.M."/>
            <person name="Manners J.M."/>
            <person name="Wilcox S."/>
            <person name="Bellgard M.I."/>
            <person name="Gardiner D.M."/>
        </authorList>
    </citation>
    <scope>NUCLEOTIDE SEQUENCE</scope>
    <source>
        <strain evidence="1">CS3069</strain>
    </source>
</reference>
<evidence type="ECO:0000313" key="1">
    <source>
        <dbReference type="EMBL" id="CEG04105.1"/>
    </source>
</evidence>
<accession>A0A090MEJ1</accession>
<protein>
    <submittedName>
        <fullName evidence="1">WGS project CBMI000000000 data, contig CS3069_c000306</fullName>
    </submittedName>
</protein>
<gene>
    <name evidence="1" type="ORF">BN850_0015610</name>
</gene>
<organism evidence="1">
    <name type="scientific">Fusarium clavum</name>
    <dbReference type="NCBI Taxonomy" id="2594811"/>
    <lineage>
        <taxon>Eukaryota</taxon>
        <taxon>Fungi</taxon>
        <taxon>Dikarya</taxon>
        <taxon>Ascomycota</taxon>
        <taxon>Pezizomycotina</taxon>
        <taxon>Sordariomycetes</taxon>
        <taxon>Hypocreomycetidae</taxon>
        <taxon>Hypocreales</taxon>
        <taxon>Nectriaceae</taxon>
        <taxon>Fusarium</taxon>
        <taxon>Fusarium incarnatum-equiseti species complex</taxon>
    </lineage>
</organism>
<sequence>MAGIVIEYGGIPVVRLISTPSIILAYLHSQGLPIPSGFEEWCDDSILISFPSSNKHGFMNVL</sequence>